<dbReference type="OrthoDB" id="5963188at2759"/>
<evidence type="ECO:0000313" key="5">
    <source>
        <dbReference type="EMBL" id="KAG5477808.1"/>
    </source>
</evidence>
<keyword evidence="2" id="KW-0233">DNA recombination</keyword>
<keyword evidence="2" id="KW-0460">Magnesium</keyword>
<feature type="region of interest" description="Disordered" evidence="3">
    <location>
        <begin position="88"/>
        <end position="110"/>
    </location>
</feature>
<dbReference type="GO" id="GO:0046872">
    <property type="term" value="F:metal ion binding"/>
    <property type="evidence" value="ECO:0007669"/>
    <property type="project" value="UniProtKB-UniRule"/>
</dbReference>
<dbReference type="SUPFAM" id="SSF52980">
    <property type="entry name" value="Restriction endonuclease-like"/>
    <property type="match status" value="1"/>
</dbReference>
<evidence type="ECO:0000256" key="3">
    <source>
        <dbReference type="SAM" id="MobiDB-lite"/>
    </source>
</evidence>
<dbReference type="GO" id="GO:0005634">
    <property type="term" value="C:nucleus"/>
    <property type="evidence" value="ECO:0007669"/>
    <property type="project" value="UniProtKB-SubCell"/>
</dbReference>
<dbReference type="GO" id="GO:0003677">
    <property type="term" value="F:DNA binding"/>
    <property type="evidence" value="ECO:0007669"/>
    <property type="project" value="UniProtKB-UniRule"/>
</dbReference>
<dbReference type="Proteomes" id="UP000673552">
    <property type="component" value="Unassembled WGS sequence"/>
</dbReference>
<feature type="region of interest" description="Disordered" evidence="3">
    <location>
        <begin position="224"/>
        <end position="276"/>
    </location>
</feature>
<evidence type="ECO:0000313" key="6">
    <source>
        <dbReference type="Proteomes" id="UP000673552"/>
    </source>
</evidence>
<organism evidence="5 6">
    <name type="scientific">Leishmania martiniquensis</name>
    <dbReference type="NCBI Taxonomy" id="1580590"/>
    <lineage>
        <taxon>Eukaryota</taxon>
        <taxon>Discoba</taxon>
        <taxon>Euglenozoa</taxon>
        <taxon>Kinetoplastea</taxon>
        <taxon>Metakinetoplastina</taxon>
        <taxon>Trypanosomatida</taxon>
        <taxon>Trypanosomatidae</taxon>
        <taxon>Leishmaniinae</taxon>
        <taxon>Leishmania</taxon>
    </lineage>
</organism>
<dbReference type="GeneID" id="92515095"/>
<comment type="subcellular location">
    <subcellularLocation>
        <location evidence="2">Nucleus</location>
    </subcellularLocation>
</comment>
<keyword evidence="2" id="KW-0479">Metal-binding</keyword>
<keyword evidence="1 2" id="KW-0378">Hydrolase</keyword>
<dbReference type="GO" id="GO:0006308">
    <property type="term" value="P:DNA catabolic process"/>
    <property type="evidence" value="ECO:0007669"/>
    <property type="project" value="UniProtKB-UniRule"/>
</dbReference>
<keyword evidence="2" id="KW-0255">Endonuclease</keyword>
<dbReference type="KEGG" id="lmat:92515095"/>
<dbReference type="Gene3D" id="3.40.50.10130">
    <property type="match status" value="1"/>
</dbReference>
<dbReference type="GO" id="GO:0048257">
    <property type="term" value="F:3'-flap endonuclease activity"/>
    <property type="evidence" value="ECO:0007669"/>
    <property type="project" value="TreeGrafter"/>
</dbReference>
<comment type="cofactor">
    <cofactor evidence="2">
        <name>Mg(2+)</name>
        <dbReference type="ChEBI" id="CHEBI:18420"/>
    </cofactor>
</comment>
<dbReference type="EC" id="3.1.22.-" evidence="2"/>
<evidence type="ECO:0000256" key="1">
    <source>
        <dbReference type="ARBA" id="ARBA00022801"/>
    </source>
</evidence>
<keyword evidence="2" id="KW-0539">Nucleus</keyword>
<name>A0A836HJG5_9TRYP</name>
<dbReference type="GO" id="GO:0000712">
    <property type="term" value="P:resolution of meiotic recombination intermediates"/>
    <property type="evidence" value="ECO:0007669"/>
    <property type="project" value="TreeGrafter"/>
</dbReference>
<proteinExistence type="inferred from homology"/>
<dbReference type="PROSITE" id="PS50800">
    <property type="entry name" value="SAP"/>
    <property type="match status" value="1"/>
</dbReference>
<feature type="region of interest" description="Disordered" evidence="3">
    <location>
        <begin position="176"/>
        <end position="196"/>
    </location>
</feature>
<feature type="region of interest" description="Disordered" evidence="3">
    <location>
        <begin position="348"/>
        <end position="368"/>
    </location>
</feature>
<comment type="subunit">
    <text evidence="2">Interacts with EME1.</text>
</comment>
<dbReference type="EMBL" id="JAFEUZ010000024">
    <property type="protein sequence ID" value="KAG5477808.1"/>
    <property type="molecule type" value="Genomic_DNA"/>
</dbReference>
<dbReference type="Pfam" id="PF02732">
    <property type="entry name" value="ERCC4"/>
    <property type="match status" value="1"/>
</dbReference>
<comment type="similarity">
    <text evidence="2">Belongs to the XPF family.</text>
</comment>
<feature type="compositionally biased region" description="Pro residues" evidence="3">
    <location>
        <begin position="187"/>
        <end position="196"/>
    </location>
</feature>
<dbReference type="InterPro" id="IPR006166">
    <property type="entry name" value="ERCC4_domain"/>
</dbReference>
<comment type="caution">
    <text evidence="5">The sequence shown here is derived from an EMBL/GenBank/DDBJ whole genome shotgun (WGS) entry which is preliminary data.</text>
</comment>
<feature type="compositionally biased region" description="Low complexity" evidence="3">
    <location>
        <begin position="927"/>
        <end position="939"/>
    </location>
</feature>
<protein>
    <recommendedName>
        <fullName evidence="2">Crossover junction endonuclease MUS81</fullName>
        <ecNumber evidence="2">3.1.22.-</ecNumber>
    </recommendedName>
</protein>
<comment type="function">
    <text evidence="2">Interacts with EME1 to form a DNA structure-specific endonuclease with substrate preference for branched DNA structures with a 5'-end at the branch nick. Typical substrates include 3'-flap structures, D-loops, replication forks and nicked Holliday junctions. May be required in mitosis for the processing of stalled or collapsed replication fork intermediates. May be required in meiosis for the repair of meiosis-specific double strand breaks subsequent to single-end invasion (SEI).</text>
</comment>
<dbReference type="InterPro" id="IPR003034">
    <property type="entry name" value="SAP_dom"/>
</dbReference>
<dbReference type="PANTHER" id="PTHR13451">
    <property type="entry name" value="CLASS II CROSSOVER JUNCTION ENDONUCLEASE MUS81"/>
    <property type="match status" value="1"/>
</dbReference>
<dbReference type="GO" id="GO:0031573">
    <property type="term" value="P:mitotic intra-S DNA damage checkpoint signaling"/>
    <property type="evidence" value="ECO:0007669"/>
    <property type="project" value="TreeGrafter"/>
</dbReference>
<keyword evidence="2" id="KW-0234">DNA repair</keyword>
<accession>A0A836HJG5</accession>
<feature type="domain" description="SAP" evidence="4">
    <location>
        <begin position="550"/>
        <end position="584"/>
    </location>
</feature>
<dbReference type="GO" id="GO:0048476">
    <property type="term" value="C:Holliday junction resolvase complex"/>
    <property type="evidence" value="ECO:0007669"/>
    <property type="project" value="UniProtKB-UniRule"/>
</dbReference>
<keyword evidence="2" id="KW-0540">Nuclease</keyword>
<dbReference type="GO" id="GO:0008821">
    <property type="term" value="F:crossover junction DNA endonuclease activity"/>
    <property type="evidence" value="ECO:0007669"/>
    <property type="project" value="UniProtKB-UniRule"/>
</dbReference>
<evidence type="ECO:0000256" key="2">
    <source>
        <dbReference type="RuleBase" id="RU369042"/>
    </source>
</evidence>
<dbReference type="RefSeq" id="XP_067178446.1">
    <property type="nucleotide sequence ID" value="XM_067322583.1"/>
</dbReference>
<dbReference type="AlphaFoldDB" id="A0A836HJG5"/>
<dbReference type="PANTHER" id="PTHR13451:SF0">
    <property type="entry name" value="CROSSOVER JUNCTION ENDONUCLEASE MUS81"/>
    <property type="match status" value="1"/>
</dbReference>
<reference evidence="6" key="2">
    <citation type="journal article" date="2021" name="Sci. Data">
        <title>Chromosome-scale genome sequencing, assembly and annotation of six genomes from subfamily Leishmaniinae.</title>
        <authorList>
            <person name="Almutairi H."/>
            <person name="Urbaniak M.D."/>
            <person name="Bates M.D."/>
            <person name="Jariyapan N."/>
            <person name="Kwakye-Nuako G."/>
            <person name="Thomaz Soccol V."/>
            <person name="Al-Salem W.S."/>
            <person name="Dillon R.J."/>
            <person name="Bates P.A."/>
            <person name="Gatherer D."/>
        </authorList>
    </citation>
    <scope>NUCLEOTIDE SEQUENCE [LARGE SCALE GENOMIC DNA]</scope>
</reference>
<keyword evidence="6" id="KW-1185">Reference proteome</keyword>
<keyword evidence="2" id="KW-0227">DNA damage</keyword>
<dbReference type="InterPro" id="IPR033309">
    <property type="entry name" value="Mus81"/>
</dbReference>
<feature type="region of interest" description="Disordered" evidence="3">
    <location>
        <begin position="902"/>
        <end position="944"/>
    </location>
</feature>
<dbReference type="InterPro" id="IPR011335">
    <property type="entry name" value="Restrct_endonuc-II-like"/>
</dbReference>
<gene>
    <name evidence="5" type="ORF">LSCM1_05109</name>
</gene>
<dbReference type="GO" id="GO:0000727">
    <property type="term" value="P:double-strand break repair via break-induced replication"/>
    <property type="evidence" value="ECO:0007669"/>
    <property type="project" value="UniProtKB-UniRule"/>
</dbReference>
<reference evidence="6" key="1">
    <citation type="journal article" date="2021" name="Microbiol. Resour. Announc.">
        <title>LGAAP: Leishmaniinae Genome Assembly and Annotation Pipeline.</title>
        <authorList>
            <person name="Almutairi H."/>
            <person name="Urbaniak M.D."/>
            <person name="Bates M.D."/>
            <person name="Jariyapan N."/>
            <person name="Kwakye-Nuako G."/>
            <person name="Thomaz-Soccol V."/>
            <person name="Al-Salem W.S."/>
            <person name="Dillon R.J."/>
            <person name="Bates P.A."/>
            <person name="Gatherer D."/>
        </authorList>
    </citation>
    <scope>NUCLEOTIDE SEQUENCE [LARGE SCALE GENOMIC DNA]</scope>
</reference>
<evidence type="ECO:0000259" key="4">
    <source>
        <dbReference type="PROSITE" id="PS50800"/>
    </source>
</evidence>
<sequence length="1155" mass="120132">MAESRSSAPSPLDAGTADGAVGELDGGKINARLRKHLLLCQASTPQPRQRMLSAVFLDALVRYPLPVVSAATAQDIAGSGWQWQLRQQSAHSPSMPPSHVPGTPTLATPRLSARTRRSAASLRGEGRVSVGDSSQLAAAAELTAAIHHFWAQSSSATSTPPPHPPLLTAIEDESQSSLRTAAASAPGPAPPPPPPPWAAFSPFRFCADPSFHAALRCITGCRSHTGSDRDLSRPVSPRSRPSHHMNDLLSFSFPAGGGRPSGCPGEESRHCKPGSGTAAAAVHASASDGGSTSLDAVLGAPWTVIDALCHGFAAAAVDGGHGRKRGRTETDTAALAARANLITSAHCRVTGPRDSGNEMLNSKRSSPPAVATGAAQAALRTNPSSDSIAPRLLPASPVTAYEAKDALQSRVAENDDLLGLLLGGEESTKRPLAFAGGLLCARGRLAETAGKADAEPCRNREDGQIALPERDCAATPFRVGTGSRPGALEVRVDVDGPPAPSAQNSYLTPALALTASARTAFMRTGPAVDVGAEAGSSTCGGADGCEGERLCVASVKVLRDMCTQLGLLSTGSKATLQQRLRLYYASAPPPQGSGVGCPLVAAASDASFSPPVSLEPGTMRLGSGAGASRAAGSLPRTVFRYHSPSQSSDPILLASASVVAPDQPRRCTGEAVGEPATRTAAATGREHTAALAPPTGVAPGQRGRLVPSPTEFLHDLASRKPQTPSVALATLCDPYAPFSAAAVRAQQEELTSEAGRVRWQWLVDFRERASAHRGGGSGRRHHEGMLEAFRKQRVPCASVMLPAGDFMLSVELSPEEAAAVNVCGVAATTGVDDGMPSASTAAEDAVPVLSHVCSLVVERKTAADLDASVKGARYAEQRRLLAASPFRLVVWLIEGTEVAGGRGGGGFTRGGQRCRHGGGGAEGDAQPSSRSLSPSSPSPAESARQRVDSACASLGLQGKGWLVVRTRSTAESVQFLKLLATHVTQQLASYRLRCRCRSKGESAVVPDADCCVALKGAVQHSPAQHLARTDGGNTCFGGCSYYSSGRDASTARMPAAMALLELIPTETCLQSVSALQRRLRAKTAFPRMLMCVRGCSAALASLIAAKHGTLLRFWRELRQRGQEACDTDPDIQRLSTAQKKVYVLLTEFLLAKDYF</sequence>
<dbReference type="SMART" id="SM00891">
    <property type="entry name" value="ERCC4"/>
    <property type="match status" value="1"/>
</dbReference>